<dbReference type="Gene3D" id="1.10.3720.10">
    <property type="entry name" value="MetI-like"/>
    <property type="match status" value="1"/>
</dbReference>
<sequence length="322" mass="36384">MQQTTLGDKQLTQIHSVKKGKINTILTRLSRDKYLYFLAAPGILYFLIFKYIPIGGVVIAFQEYSPFKGILHSKWVGFENFERFFSSSEFLKLLRNTMVISVLNLVFFFPAPIILSLLLNEARNSKFKRTIQSIVYLPHFFSWVIVAGITFLLFSQSGGIVNGVIHAMGYFKIDFLTNENYFWVMLTLQSIWKEAGWGTVIFLAAIAGVDPALYEAAKMDGANRLQQVKHITMPAIQNVVITLLILRMGHVLDVGFEQVYLMMNSAVTDVADVFETYVYRMGIQNGQFSFTTAVGLFKSVVGLLLVIAANKLARTYGKEGLY</sequence>
<feature type="transmembrane region" description="Helical" evidence="6">
    <location>
        <begin position="235"/>
        <end position="252"/>
    </location>
</feature>
<keyword evidence="9" id="KW-1185">Reference proteome</keyword>
<keyword evidence="5 6" id="KW-0472">Membrane</keyword>
<dbReference type="PANTHER" id="PTHR43496:SF1">
    <property type="entry name" value="POLYGALACTURONAN_RHAMNOGALACTURONAN TRANSPORT SYSTEM PERMEASE PROTEIN YTEP"/>
    <property type="match status" value="1"/>
</dbReference>
<keyword evidence="2 6" id="KW-0813">Transport</keyword>
<evidence type="ECO:0000313" key="8">
    <source>
        <dbReference type="EMBL" id="MFD1222681.1"/>
    </source>
</evidence>
<dbReference type="Proteomes" id="UP001597180">
    <property type="component" value="Unassembled WGS sequence"/>
</dbReference>
<dbReference type="EMBL" id="JBHTLU010000031">
    <property type="protein sequence ID" value="MFD1222681.1"/>
    <property type="molecule type" value="Genomic_DNA"/>
</dbReference>
<dbReference type="PANTHER" id="PTHR43496">
    <property type="entry name" value="PROTEIN LPLB"/>
    <property type="match status" value="1"/>
</dbReference>
<feature type="transmembrane region" description="Helical" evidence="6">
    <location>
        <begin position="98"/>
        <end position="119"/>
    </location>
</feature>
<evidence type="ECO:0000256" key="6">
    <source>
        <dbReference type="RuleBase" id="RU363032"/>
    </source>
</evidence>
<organism evidence="8 9">
    <name type="scientific">Paenibacillus vulneris</name>
    <dbReference type="NCBI Taxonomy" id="1133364"/>
    <lineage>
        <taxon>Bacteria</taxon>
        <taxon>Bacillati</taxon>
        <taxon>Bacillota</taxon>
        <taxon>Bacilli</taxon>
        <taxon>Bacillales</taxon>
        <taxon>Paenibacillaceae</taxon>
        <taxon>Paenibacillus</taxon>
    </lineage>
</organism>
<evidence type="ECO:0000313" key="9">
    <source>
        <dbReference type="Proteomes" id="UP001597180"/>
    </source>
</evidence>
<comment type="caution">
    <text evidence="8">The sequence shown here is derived from an EMBL/GenBank/DDBJ whole genome shotgun (WGS) entry which is preliminary data.</text>
</comment>
<evidence type="ECO:0000256" key="1">
    <source>
        <dbReference type="ARBA" id="ARBA00004141"/>
    </source>
</evidence>
<dbReference type="RefSeq" id="WP_377739407.1">
    <property type="nucleotide sequence ID" value="NZ_BAABJG010000015.1"/>
</dbReference>
<feature type="transmembrane region" description="Helical" evidence="6">
    <location>
        <begin position="34"/>
        <end position="61"/>
    </location>
</feature>
<reference evidence="9" key="1">
    <citation type="journal article" date="2019" name="Int. J. Syst. Evol. Microbiol.">
        <title>The Global Catalogue of Microorganisms (GCM) 10K type strain sequencing project: providing services to taxonomists for standard genome sequencing and annotation.</title>
        <authorList>
            <consortium name="The Broad Institute Genomics Platform"/>
            <consortium name="The Broad Institute Genome Sequencing Center for Infectious Disease"/>
            <person name="Wu L."/>
            <person name="Ma J."/>
        </authorList>
    </citation>
    <scope>NUCLEOTIDE SEQUENCE [LARGE SCALE GENOMIC DNA]</scope>
    <source>
        <strain evidence="9">CCUG 53270</strain>
    </source>
</reference>
<keyword evidence="3 6" id="KW-0812">Transmembrane</keyword>
<proteinExistence type="inferred from homology"/>
<gene>
    <name evidence="8" type="ORF">ACFQ4B_21420</name>
</gene>
<evidence type="ECO:0000256" key="5">
    <source>
        <dbReference type="ARBA" id="ARBA00023136"/>
    </source>
</evidence>
<dbReference type="Pfam" id="PF00528">
    <property type="entry name" value="BPD_transp_1"/>
    <property type="match status" value="1"/>
</dbReference>
<dbReference type="SUPFAM" id="SSF161098">
    <property type="entry name" value="MetI-like"/>
    <property type="match status" value="1"/>
</dbReference>
<feature type="transmembrane region" description="Helical" evidence="6">
    <location>
        <begin position="195"/>
        <end position="214"/>
    </location>
</feature>
<evidence type="ECO:0000256" key="3">
    <source>
        <dbReference type="ARBA" id="ARBA00022692"/>
    </source>
</evidence>
<feature type="transmembrane region" description="Helical" evidence="6">
    <location>
        <begin position="140"/>
        <end position="165"/>
    </location>
</feature>
<feature type="transmembrane region" description="Helical" evidence="6">
    <location>
        <begin position="288"/>
        <end position="309"/>
    </location>
</feature>
<feature type="domain" description="ABC transmembrane type-1" evidence="7">
    <location>
        <begin position="94"/>
        <end position="309"/>
    </location>
</feature>
<dbReference type="InterPro" id="IPR035906">
    <property type="entry name" value="MetI-like_sf"/>
</dbReference>
<name>A0ABW3UQL6_9BACL</name>
<dbReference type="InterPro" id="IPR000515">
    <property type="entry name" value="MetI-like"/>
</dbReference>
<evidence type="ECO:0000256" key="2">
    <source>
        <dbReference type="ARBA" id="ARBA00022448"/>
    </source>
</evidence>
<keyword evidence="4 6" id="KW-1133">Transmembrane helix</keyword>
<accession>A0ABW3UQL6</accession>
<dbReference type="CDD" id="cd06261">
    <property type="entry name" value="TM_PBP2"/>
    <property type="match status" value="1"/>
</dbReference>
<evidence type="ECO:0000259" key="7">
    <source>
        <dbReference type="PROSITE" id="PS50928"/>
    </source>
</evidence>
<comment type="similarity">
    <text evidence="6">Belongs to the binding-protein-dependent transport system permease family.</text>
</comment>
<protein>
    <submittedName>
        <fullName evidence="8">ABC transporter permease</fullName>
    </submittedName>
</protein>
<comment type="subcellular location">
    <subcellularLocation>
        <location evidence="6">Cell membrane</location>
        <topology evidence="6">Multi-pass membrane protein</topology>
    </subcellularLocation>
    <subcellularLocation>
        <location evidence="1">Membrane</location>
        <topology evidence="1">Multi-pass membrane protein</topology>
    </subcellularLocation>
</comment>
<dbReference type="PROSITE" id="PS50928">
    <property type="entry name" value="ABC_TM1"/>
    <property type="match status" value="1"/>
</dbReference>
<evidence type="ECO:0000256" key="4">
    <source>
        <dbReference type="ARBA" id="ARBA00022989"/>
    </source>
</evidence>